<dbReference type="Proteomes" id="UP000037035">
    <property type="component" value="Unassembled WGS sequence"/>
</dbReference>
<comment type="caution">
    <text evidence="1">The sequence shown here is derived from an EMBL/GenBank/DDBJ whole genome shotgun (WGS) entry which is preliminary data.</text>
</comment>
<name>A0A0L6UI28_9BASI</name>
<organism evidence="1 2">
    <name type="scientific">Puccinia sorghi</name>
    <dbReference type="NCBI Taxonomy" id="27349"/>
    <lineage>
        <taxon>Eukaryota</taxon>
        <taxon>Fungi</taxon>
        <taxon>Dikarya</taxon>
        <taxon>Basidiomycota</taxon>
        <taxon>Pucciniomycotina</taxon>
        <taxon>Pucciniomycetes</taxon>
        <taxon>Pucciniales</taxon>
        <taxon>Pucciniaceae</taxon>
        <taxon>Puccinia</taxon>
    </lineage>
</organism>
<reference evidence="1 2" key="1">
    <citation type="submission" date="2015-08" db="EMBL/GenBank/DDBJ databases">
        <title>Next Generation Sequencing and Analysis of the Genome of Puccinia sorghi L Schw, the Causal Agent of Maize Common Rust.</title>
        <authorList>
            <person name="Rochi L."/>
            <person name="Burguener G."/>
            <person name="Darino M."/>
            <person name="Turjanski A."/>
            <person name="Kreff E."/>
            <person name="Dieguez M.J."/>
            <person name="Sacco F."/>
        </authorList>
    </citation>
    <scope>NUCLEOTIDE SEQUENCE [LARGE SCALE GENOMIC DNA]</scope>
    <source>
        <strain evidence="1 2">RO10H11247</strain>
    </source>
</reference>
<evidence type="ECO:0000313" key="2">
    <source>
        <dbReference type="Proteomes" id="UP000037035"/>
    </source>
</evidence>
<gene>
    <name evidence="1" type="ORF">VP01_637g3</name>
</gene>
<dbReference type="OrthoDB" id="2505956at2759"/>
<protein>
    <submittedName>
        <fullName evidence="1">Uncharacterized protein</fullName>
    </submittedName>
</protein>
<proteinExistence type="predicted"/>
<dbReference type="AlphaFoldDB" id="A0A0L6UI28"/>
<dbReference type="VEuPathDB" id="FungiDB:VP01_637g3"/>
<sequence>MSLPVVPPSLYIDRFKLGPVVIRRRFDQSQPFVGLSVAHISKKINEALAFSNARMGQEPITVRAVAQFPNGDLKGPQKFV</sequence>
<dbReference type="EMBL" id="LAVV01011696">
    <property type="protein sequence ID" value="KNZ47450.1"/>
    <property type="molecule type" value="Genomic_DNA"/>
</dbReference>
<keyword evidence="2" id="KW-1185">Reference proteome</keyword>
<evidence type="ECO:0000313" key="1">
    <source>
        <dbReference type="EMBL" id="KNZ47450.1"/>
    </source>
</evidence>
<accession>A0A0L6UI28</accession>